<proteinExistence type="predicted"/>
<evidence type="ECO:0000256" key="1">
    <source>
        <dbReference type="SAM" id="Phobius"/>
    </source>
</evidence>
<protein>
    <submittedName>
        <fullName evidence="3">DUF4405 domain-containing protein</fullName>
    </submittedName>
</protein>
<keyword evidence="1" id="KW-0472">Membrane</keyword>
<dbReference type="AlphaFoldDB" id="A0A7X1AVK0"/>
<feature type="transmembrane region" description="Helical" evidence="1">
    <location>
        <begin position="91"/>
        <end position="111"/>
    </location>
</feature>
<dbReference type="RefSeq" id="WP_185691359.1">
    <property type="nucleotide sequence ID" value="NZ_JACHVA010000028.1"/>
</dbReference>
<keyword evidence="4" id="KW-1185">Reference proteome</keyword>
<dbReference type="EMBL" id="JACHVA010000028">
    <property type="protein sequence ID" value="MBC2600617.1"/>
    <property type="molecule type" value="Genomic_DNA"/>
</dbReference>
<accession>A0A7X1AVK0</accession>
<dbReference type="Pfam" id="PF14358">
    <property type="entry name" value="DUF4405"/>
    <property type="match status" value="1"/>
</dbReference>
<dbReference type="InterPro" id="IPR025517">
    <property type="entry name" value="DUF4405"/>
</dbReference>
<reference evidence="3 4" key="1">
    <citation type="submission" date="2020-07" db="EMBL/GenBank/DDBJ databases">
        <authorList>
            <person name="Feng X."/>
        </authorList>
    </citation>
    <scope>NUCLEOTIDE SEQUENCE [LARGE SCALE GENOMIC DNA]</scope>
    <source>
        <strain evidence="3 4">JCM14086</strain>
    </source>
</reference>
<keyword evidence="1" id="KW-0812">Transmembrane</keyword>
<evidence type="ECO:0000259" key="2">
    <source>
        <dbReference type="Pfam" id="PF14358"/>
    </source>
</evidence>
<feature type="transmembrane region" description="Helical" evidence="1">
    <location>
        <begin position="59"/>
        <end position="79"/>
    </location>
</feature>
<dbReference type="Proteomes" id="UP000525652">
    <property type="component" value="Unassembled WGS sequence"/>
</dbReference>
<feature type="transmembrane region" description="Helical" evidence="1">
    <location>
        <begin position="12"/>
        <end position="31"/>
    </location>
</feature>
<comment type="caution">
    <text evidence="3">The sequence shown here is derived from an EMBL/GenBank/DDBJ whole genome shotgun (WGS) entry which is preliminary data.</text>
</comment>
<gene>
    <name evidence="3" type="ORF">H5P30_02355</name>
</gene>
<evidence type="ECO:0000313" key="4">
    <source>
        <dbReference type="Proteomes" id="UP000525652"/>
    </source>
</evidence>
<feature type="domain" description="Flavinylation-associated cytochrome" evidence="2">
    <location>
        <begin position="12"/>
        <end position="77"/>
    </location>
</feature>
<evidence type="ECO:0000313" key="3">
    <source>
        <dbReference type="EMBL" id="MBC2600617.1"/>
    </source>
</evidence>
<name>A0A7X1AVK0_9BACT</name>
<keyword evidence="1" id="KW-1133">Transmembrane helix</keyword>
<sequence length="114" mass="12855">MKASTETTFRRILNLVLYWAACVMVGTGLLLKFRFPHGHGQGRGRVSILGLSHHDWTEVHLWTGYIFIILILLHLWLARKWLLGIAAKRKTWPVAAGMVFGGVIILGLLVLPRS</sequence>
<organism evidence="3 4">
    <name type="scientific">Puniceicoccus vermicola</name>
    <dbReference type="NCBI Taxonomy" id="388746"/>
    <lineage>
        <taxon>Bacteria</taxon>
        <taxon>Pseudomonadati</taxon>
        <taxon>Verrucomicrobiota</taxon>
        <taxon>Opitutia</taxon>
        <taxon>Puniceicoccales</taxon>
        <taxon>Puniceicoccaceae</taxon>
        <taxon>Puniceicoccus</taxon>
    </lineage>
</organism>